<protein>
    <submittedName>
        <fullName evidence="3 4">Uncharacterized protein</fullName>
    </submittedName>
</protein>
<dbReference type="Proteomes" id="UP000011087">
    <property type="component" value="Unassembled WGS sequence"/>
</dbReference>
<dbReference type="RefSeq" id="XP_005829626.1">
    <property type="nucleotide sequence ID" value="XM_005829569.1"/>
</dbReference>
<evidence type="ECO:0000256" key="2">
    <source>
        <dbReference type="SAM" id="MobiDB-lite"/>
    </source>
</evidence>
<feature type="compositionally biased region" description="Basic and acidic residues" evidence="2">
    <location>
        <begin position="774"/>
        <end position="792"/>
    </location>
</feature>
<dbReference type="KEGG" id="gtt:GUITHDRAFT_141061"/>
<gene>
    <name evidence="3" type="ORF">GUITHDRAFT_141061</name>
</gene>
<dbReference type="EnsemblProtists" id="EKX42646">
    <property type="protein sequence ID" value="EKX42646"/>
    <property type="gene ID" value="GUITHDRAFT_141061"/>
</dbReference>
<feature type="compositionally biased region" description="Basic and acidic residues" evidence="2">
    <location>
        <begin position="811"/>
        <end position="838"/>
    </location>
</feature>
<sequence>MDHPKEKYAGIVISLSTQFGQVSSPAKPEFSPTVSHRRRVCAIIEGLAEKQAISMAAMQAIQTVNAMFAQTDLAETEKLKSSLSERAKHMFFPKLVSPYKEFSRKTGVCMEGSRIFVCEVQQLLHSMKESSFVKDQQILASEIENLKHSLESLPDRPMALAPPDPHVSEDFRWRKQYLELEQRHQAQVKELDELRLLSKTLARTNENLEVEIGRQKKEKDQLSKEIEHLNQEKGSVELQVSRLMSNMEQLKREAADVDTRFSELLVQASCHEQEISTHIQEKRALTLRIEKLEHEKKALEQAAAFLMSPSHQAKKMQNDRQFEALEKEKHNLTTLLDDSKKTISDLTLKRQACSSEVSKFVDYIHATVRSCSESIRELEEENKSAMMVFEQQQKKILEIGTHSSYYQQSLHGLQIILEEVQNEKANLASKLEDSRAQLEELSEQHQSVRQELESLGQELDRVRGELAESRREAEAGKEEAAGLKEERRKLVERVEGLTGEKQRLEEAASFLMSPSHQTKRFELLRRLEEVEGERGRLLEKSEALQAQVERMRAMCEDAEKVAREDKKSLRMLASTSELVDELERQAELILQRMITIDCHNSRMALTHIGNQQTLKQLQEEMSAKDARLREERREAERARAEAEQARQAMGQLEAELKQQQAVLEERAGRAEGGATKEGRRSGGGEEEMAELKRELARRDEELRKAAYEAGAARQDAEFWSRKAEETRARLSEVEEAMRESKRELEASQAGRREAEERLAGARAQMEEAISGQEARLREERREAELARAEAEQARQAMGQLEAELKQQQAALEERAGRAEGGATKEGRRSGGGEEEMAELKREVARRDEELRKAAYEAGAARQDAEFWSRKAEETRARLSEVEEAMRESKRELEASQAGRREAEERLRAEMSSLARLRLGGERLCTCSVWLLENEKKVFGLEQALADLSSVHRSVLGELEGRREEVIRLSKKLRAAEAAKEEERREVLRAREEEGSARGGCRPCSCREWKDKCEALQLDLYRLSNRFVVFQERNVKFAASAVQLGKEVEMSGRCFMELAEDLRDQFAQSASLRREVEDGRAALMQCRSEVKRLRRKLRVAEEWQTAQAELDWRVQEVEEQAAALASVVCSRLAGKVACLVEEKRTKEEVCAHLSHLHMLLEAEKGSVEIELVATSNKLSHLECNLREAEGELERRRTQQEKVRAETLAFRQQALEQAGIRQRLEKELSNAAGLMEYYKQELVAVQQLLSRKERERSVSLPPAQVDAACQCEQRGGRGRGGEEEEERRVVCIEKALAEMSWSRQLLVEELSARKKEAKQMQEEVHLRMVERSVCARRARELEEEARRAREDAEKLEQDFRKQAEALKKKAHGMAP</sequence>
<feature type="compositionally biased region" description="Basic and acidic residues" evidence="2">
    <location>
        <begin position="732"/>
        <end position="759"/>
    </location>
</feature>
<proteinExistence type="predicted"/>
<feature type="region of interest" description="Disordered" evidence="2">
    <location>
        <begin position="666"/>
        <end position="688"/>
    </location>
</feature>
<reference evidence="3 5" key="1">
    <citation type="journal article" date="2012" name="Nature">
        <title>Algal genomes reveal evolutionary mosaicism and the fate of nucleomorphs.</title>
        <authorList>
            <consortium name="DOE Joint Genome Institute"/>
            <person name="Curtis B.A."/>
            <person name="Tanifuji G."/>
            <person name="Burki F."/>
            <person name="Gruber A."/>
            <person name="Irimia M."/>
            <person name="Maruyama S."/>
            <person name="Arias M.C."/>
            <person name="Ball S.G."/>
            <person name="Gile G.H."/>
            <person name="Hirakawa Y."/>
            <person name="Hopkins J.F."/>
            <person name="Kuo A."/>
            <person name="Rensing S.A."/>
            <person name="Schmutz J."/>
            <person name="Symeonidi A."/>
            <person name="Elias M."/>
            <person name="Eveleigh R.J."/>
            <person name="Herman E.K."/>
            <person name="Klute M.J."/>
            <person name="Nakayama T."/>
            <person name="Obornik M."/>
            <person name="Reyes-Prieto A."/>
            <person name="Armbrust E.V."/>
            <person name="Aves S.J."/>
            <person name="Beiko R.G."/>
            <person name="Coutinho P."/>
            <person name="Dacks J.B."/>
            <person name="Durnford D.G."/>
            <person name="Fast N.M."/>
            <person name="Green B.R."/>
            <person name="Grisdale C.J."/>
            <person name="Hempel F."/>
            <person name="Henrissat B."/>
            <person name="Hoppner M.P."/>
            <person name="Ishida K."/>
            <person name="Kim E."/>
            <person name="Koreny L."/>
            <person name="Kroth P.G."/>
            <person name="Liu Y."/>
            <person name="Malik S.B."/>
            <person name="Maier U.G."/>
            <person name="McRose D."/>
            <person name="Mock T."/>
            <person name="Neilson J.A."/>
            <person name="Onodera N.T."/>
            <person name="Poole A.M."/>
            <person name="Pritham E.J."/>
            <person name="Richards T.A."/>
            <person name="Rocap G."/>
            <person name="Roy S.W."/>
            <person name="Sarai C."/>
            <person name="Schaack S."/>
            <person name="Shirato S."/>
            <person name="Slamovits C.H."/>
            <person name="Spencer D.F."/>
            <person name="Suzuki S."/>
            <person name="Worden A.Z."/>
            <person name="Zauner S."/>
            <person name="Barry K."/>
            <person name="Bell C."/>
            <person name="Bharti A.K."/>
            <person name="Crow J.A."/>
            <person name="Grimwood J."/>
            <person name="Kramer R."/>
            <person name="Lindquist E."/>
            <person name="Lucas S."/>
            <person name="Salamov A."/>
            <person name="McFadden G.I."/>
            <person name="Lane C.E."/>
            <person name="Keeling P.J."/>
            <person name="Gray M.W."/>
            <person name="Grigoriev I.V."/>
            <person name="Archibald J.M."/>
        </authorList>
    </citation>
    <scope>NUCLEOTIDE SEQUENCE</scope>
    <source>
        <strain evidence="3 5">CCMP2712</strain>
    </source>
</reference>
<name>L1J297_GUITC</name>
<accession>L1J297</accession>
<feature type="coiled-coil region" evidence="1">
    <location>
        <begin position="958"/>
        <end position="992"/>
    </location>
</feature>
<reference evidence="4" key="3">
    <citation type="submission" date="2016-03" db="UniProtKB">
        <authorList>
            <consortium name="EnsemblProtists"/>
        </authorList>
    </citation>
    <scope>IDENTIFICATION</scope>
</reference>
<evidence type="ECO:0000256" key="1">
    <source>
        <dbReference type="SAM" id="Coils"/>
    </source>
</evidence>
<dbReference type="HOGENOM" id="CLU_256166_0_0_1"/>
<feature type="region of interest" description="Disordered" evidence="2">
    <location>
        <begin position="882"/>
        <end position="903"/>
    </location>
</feature>
<feature type="region of interest" description="Disordered" evidence="2">
    <location>
        <begin position="1343"/>
        <end position="1373"/>
    </location>
</feature>
<evidence type="ECO:0000313" key="5">
    <source>
        <dbReference type="Proteomes" id="UP000011087"/>
    </source>
</evidence>
<reference evidence="5" key="2">
    <citation type="submission" date="2012-11" db="EMBL/GenBank/DDBJ databases">
        <authorList>
            <person name="Kuo A."/>
            <person name="Curtis B.A."/>
            <person name="Tanifuji G."/>
            <person name="Burki F."/>
            <person name="Gruber A."/>
            <person name="Irimia M."/>
            <person name="Maruyama S."/>
            <person name="Arias M.C."/>
            <person name="Ball S.G."/>
            <person name="Gile G.H."/>
            <person name="Hirakawa Y."/>
            <person name="Hopkins J.F."/>
            <person name="Rensing S.A."/>
            <person name="Schmutz J."/>
            <person name="Symeonidi A."/>
            <person name="Elias M."/>
            <person name="Eveleigh R.J."/>
            <person name="Herman E.K."/>
            <person name="Klute M.J."/>
            <person name="Nakayama T."/>
            <person name="Obornik M."/>
            <person name="Reyes-Prieto A."/>
            <person name="Armbrust E.V."/>
            <person name="Aves S.J."/>
            <person name="Beiko R.G."/>
            <person name="Coutinho P."/>
            <person name="Dacks J.B."/>
            <person name="Durnford D.G."/>
            <person name="Fast N.M."/>
            <person name="Green B.R."/>
            <person name="Grisdale C."/>
            <person name="Hempe F."/>
            <person name="Henrissat B."/>
            <person name="Hoppner M.P."/>
            <person name="Ishida K.-I."/>
            <person name="Kim E."/>
            <person name="Koreny L."/>
            <person name="Kroth P.G."/>
            <person name="Liu Y."/>
            <person name="Malik S.-B."/>
            <person name="Maier U.G."/>
            <person name="McRose D."/>
            <person name="Mock T."/>
            <person name="Neilson J.A."/>
            <person name="Onodera N.T."/>
            <person name="Poole A.M."/>
            <person name="Pritham E.J."/>
            <person name="Richards T.A."/>
            <person name="Rocap G."/>
            <person name="Roy S.W."/>
            <person name="Sarai C."/>
            <person name="Schaack S."/>
            <person name="Shirato S."/>
            <person name="Slamovits C.H."/>
            <person name="Spencer D.F."/>
            <person name="Suzuki S."/>
            <person name="Worden A.Z."/>
            <person name="Zauner S."/>
            <person name="Barry K."/>
            <person name="Bell C."/>
            <person name="Bharti A.K."/>
            <person name="Crow J.A."/>
            <person name="Grimwood J."/>
            <person name="Kramer R."/>
            <person name="Lindquist E."/>
            <person name="Lucas S."/>
            <person name="Salamov A."/>
            <person name="McFadden G.I."/>
            <person name="Lane C.E."/>
            <person name="Keeling P.J."/>
            <person name="Gray M.W."/>
            <person name="Grigoriev I.V."/>
            <person name="Archibald J.M."/>
        </authorList>
    </citation>
    <scope>NUCLEOTIDE SEQUENCE</scope>
    <source>
        <strain evidence="5">CCMP2712</strain>
    </source>
</reference>
<keyword evidence="1" id="KW-0175">Coiled coil</keyword>
<dbReference type="GeneID" id="17299305"/>
<feature type="region of interest" description="Disordered" evidence="2">
    <location>
        <begin position="620"/>
        <end position="639"/>
    </location>
</feature>
<feature type="compositionally biased region" description="Basic and acidic residues" evidence="2">
    <location>
        <begin position="1343"/>
        <end position="1365"/>
    </location>
</feature>
<feature type="coiled-coil region" evidence="1">
    <location>
        <begin position="1170"/>
        <end position="1253"/>
    </location>
</feature>
<keyword evidence="5" id="KW-1185">Reference proteome</keyword>
<dbReference type="PaxDb" id="55529-EKX42646"/>
<evidence type="ECO:0000313" key="4">
    <source>
        <dbReference type="EnsemblProtists" id="EKX42646"/>
    </source>
</evidence>
<evidence type="ECO:0000313" key="3">
    <source>
        <dbReference type="EMBL" id="EKX42646.1"/>
    </source>
</evidence>
<feature type="region of interest" description="Disordered" evidence="2">
    <location>
        <begin position="732"/>
        <end position="838"/>
    </location>
</feature>
<organism evidence="3">
    <name type="scientific">Guillardia theta (strain CCMP2712)</name>
    <name type="common">Cryptophyte</name>
    <dbReference type="NCBI Taxonomy" id="905079"/>
    <lineage>
        <taxon>Eukaryota</taxon>
        <taxon>Cryptophyceae</taxon>
        <taxon>Pyrenomonadales</taxon>
        <taxon>Geminigeraceae</taxon>
        <taxon>Guillardia</taxon>
    </lineage>
</organism>
<feature type="coiled-coil region" evidence="1">
    <location>
        <begin position="177"/>
        <end position="342"/>
    </location>
</feature>
<dbReference type="EMBL" id="JH993015">
    <property type="protein sequence ID" value="EKX42646.1"/>
    <property type="molecule type" value="Genomic_DNA"/>
</dbReference>
<dbReference type="OMA" id="WALRERQ"/>
<feature type="compositionally biased region" description="Low complexity" evidence="2">
    <location>
        <begin position="793"/>
        <end position="810"/>
    </location>
</feature>